<dbReference type="AlphaFoldDB" id="A0A3L8DSC9"/>
<organism evidence="2 3">
    <name type="scientific">Ooceraea biroi</name>
    <name type="common">Clonal raider ant</name>
    <name type="synonym">Cerapachys biroi</name>
    <dbReference type="NCBI Taxonomy" id="2015173"/>
    <lineage>
        <taxon>Eukaryota</taxon>
        <taxon>Metazoa</taxon>
        <taxon>Ecdysozoa</taxon>
        <taxon>Arthropoda</taxon>
        <taxon>Hexapoda</taxon>
        <taxon>Insecta</taxon>
        <taxon>Pterygota</taxon>
        <taxon>Neoptera</taxon>
        <taxon>Endopterygota</taxon>
        <taxon>Hymenoptera</taxon>
        <taxon>Apocrita</taxon>
        <taxon>Aculeata</taxon>
        <taxon>Formicoidea</taxon>
        <taxon>Formicidae</taxon>
        <taxon>Dorylinae</taxon>
        <taxon>Ooceraea</taxon>
    </lineage>
</organism>
<dbReference type="PANTHER" id="PTHR37984:SF7">
    <property type="entry name" value="INTEGRASE CATALYTIC DOMAIN-CONTAINING PROTEIN"/>
    <property type="match status" value="1"/>
</dbReference>
<feature type="compositionally biased region" description="Polar residues" evidence="1">
    <location>
        <begin position="118"/>
        <end position="128"/>
    </location>
</feature>
<gene>
    <name evidence="2" type="ORF">DMN91_005037</name>
</gene>
<dbReference type="Proteomes" id="UP000279307">
    <property type="component" value="Chromosome 5"/>
</dbReference>
<comment type="caution">
    <text evidence="2">The sequence shown here is derived from an EMBL/GenBank/DDBJ whole genome shotgun (WGS) entry which is preliminary data.</text>
</comment>
<protein>
    <submittedName>
        <fullName evidence="2">Uncharacterized protein</fullName>
    </submittedName>
</protein>
<dbReference type="Gene3D" id="3.10.10.10">
    <property type="entry name" value="HIV Type 1 Reverse Transcriptase, subunit A, domain 1"/>
    <property type="match status" value="1"/>
</dbReference>
<dbReference type="PANTHER" id="PTHR37984">
    <property type="entry name" value="PROTEIN CBG26694"/>
    <property type="match status" value="1"/>
</dbReference>
<name>A0A3L8DSC9_OOCBI</name>
<sequence>MAQQNNSSTMLGSNLNLKPPSPLSFDGNVSENWAKCLDCAFGELKDSLIKDRIVSGIQSKQLKDRLLREEDLTLDKAVRLCRAAELANRQLEKLNLTERVDVVQKRNNKRADQDNQPKKSVTTTSKNEPTQSQRQATQRRPPQQATTTPCTRCGYTHPNRTCPAMNKTCNNCYKPNHFAKVCKRKNVNTVVENNDDDKEAIPVLGLQTLEELELVKRIAELKEKNNDIKDLVSKYDEVFQGIGRIAQQYVFKLKPGYKGKIEQCRNIPFKLQKQYKLELQKMEQQGIIKRVDEPTEFVNPVVIVRKPDKTLRICLDPKKFE</sequence>
<evidence type="ECO:0000256" key="1">
    <source>
        <dbReference type="SAM" id="MobiDB-lite"/>
    </source>
</evidence>
<dbReference type="InterPro" id="IPR043502">
    <property type="entry name" value="DNA/RNA_pol_sf"/>
</dbReference>
<dbReference type="InterPro" id="IPR050951">
    <property type="entry name" value="Retrovirus_Pol_polyprotein"/>
</dbReference>
<feature type="region of interest" description="Disordered" evidence="1">
    <location>
        <begin position="105"/>
        <end position="156"/>
    </location>
</feature>
<feature type="compositionally biased region" description="Low complexity" evidence="1">
    <location>
        <begin position="129"/>
        <end position="153"/>
    </location>
</feature>
<feature type="compositionally biased region" description="Basic and acidic residues" evidence="1">
    <location>
        <begin position="105"/>
        <end position="117"/>
    </location>
</feature>
<dbReference type="EMBL" id="QOIP01000005">
    <property type="protein sequence ID" value="RLU22759.1"/>
    <property type="molecule type" value="Genomic_DNA"/>
</dbReference>
<dbReference type="GO" id="GO:0071897">
    <property type="term" value="P:DNA biosynthetic process"/>
    <property type="evidence" value="ECO:0007669"/>
    <property type="project" value="UniProtKB-ARBA"/>
</dbReference>
<evidence type="ECO:0000313" key="3">
    <source>
        <dbReference type="Proteomes" id="UP000279307"/>
    </source>
</evidence>
<accession>A0A3L8DSC9</accession>
<evidence type="ECO:0000313" key="2">
    <source>
        <dbReference type="EMBL" id="RLU22759.1"/>
    </source>
</evidence>
<dbReference type="SUPFAM" id="SSF56672">
    <property type="entry name" value="DNA/RNA polymerases"/>
    <property type="match status" value="1"/>
</dbReference>
<proteinExistence type="predicted"/>
<reference evidence="2 3" key="1">
    <citation type="journal article" date="2018" name="Genome Res.">
        <title>The genomic architecture and molecular evolution of ant odorant receptors.</title>
        <authorList>
            <person name="McKenzie S.K."/>
            <person name="Kronauer D.J.C."/>
        </authorList>
    </citation>
    <scope>NUCLEOTIDE SEQUENCE [LARGE SCALE GENOMIC DNA]</scope>
    <source>
        <strain evidence="2">Clonal line C1</strain>
    </source>
</reference>